<keyword evidence="3 6" id="KW-0812">Transmembrane</keyword>
<dbReference type="Pfam" id="PF03311">
    <property type="entry name" value="Cornichon"/>
    <property type="match status" value="1"/>
</dbReference>
<dbReference type="SMART" id="SM01398">
    <property type="entry name" value="Cornichon"/>
    <property type="match status" value="1"/>
</dbReference>
<comment type="subcellular location">
    <subcellularLocation>
        <location evidence="1">Membrane</location>
        <topology evidence="1">Multi-pass membrane protein</topology>
    </subcellularLocation>
</comment>
<dbReference type="Proteomes" id="UP001345219">
    <property type="component" value="Chromosome 12"/>
</dbReference>
<evidence type="ECO:0000313" key="7">
    <source>
        <dbReference type="EMBL" id="KAK4747446.1"/>
    </source>
</evidence>
<organism evidence="7 8">
    <name type="scientific">Trapa incisa</name>
    <dbReference type="NCBI Taxonomy" id="236973"/>
    <lineage>
        <taxon>Eukaryota</taxon>
        <taxon>Viridiplantae</taxon>
        <taxon>Streptophyta</taxon>
        <taxon>Embryophyta</taxon>
        <taxon>Tracheophyta</taxon>
        <taxon>Spermatophyta</taxon>
        <taxon>Magnoliopsida</taxon>
        <taxon>eudicotyledons</taxon>
        <taxon>Gunneridae</taxon>
        <taxon>Pentapetalae</taxon>
        <taxon>rosids</taxon>
        <taxon>malvids</taxon>
        <taxon>Myrtales</taxon>
        <taxon>Lythraceae</taxon>
        <taxon>Trapa</taxon>
    </lineage>
</organism>
<evidence type="ECO:0000313" key="8">
    <source>
        <dbReference type="Proteomes" id="UP001345219"/>
    </source>
</evidence>
<dbReference type="AlphaFoldDB" id="A0AAN7GJB5"/>
<dbReference type="GO" id="GO:0016192">
    <property type="term" value="P:vesicle-mediated transport"/>
    <property type="evidence" value="ECO:0007669"/>
    <property type="project" value="InterPro"/>
</dbReference>
<reference evidence="7 8" key="1">
    <citation type="journal article" date="2023" name="Hortic Res">
        <title>Pangenome of water caltrop reveals structural variations and asymmetric subgenome divergence after allopolyploidization.</title>
        <authorList>
            <person name="Zhang X."/>
            <person name="Chen Y."/>
            <person name="Wang L."/>
            <person name="Yuan Y."/>
            <person name="Fang M."/>
            <person name="Shi L."/>
            <person name="Lu R."/>
            <person name="Comes H.P."/>
            <person name="Ma Y."/>
            <person name="Chen Y."/>
            <person name="Huang G."/>
            <person name="Zhou Y."/>
            <person name="Zheng Z."/>
            <person name="Qiu Y."/>
        </authorList>
    </citation>
    <scope>NUCLEOTIDE SEQUENCE [LARGE SCALE GENOMIC DNA]</scope>
    <source>
        <tissue evidence="7">Roots</tissue>
    </source>
</reference>
<dbReference type="GO" id="GO:0016020">
    <property type="term" value="C:membrane"/>
    <property type="evidence" value="ECO:0007669"/>
    <property type="project" value="UniProtKB-SubCell"/>
</dbReference>
<gene>
    <name evidence="7" type="ORF">SAY87_014032</name>
</gene>
<evidence type="ECO:0000256" key="6">
    <source>
        <dbReference type="SAM" id="Phobius"/>
    </source>
</evidence>
<feature type="transmembrane region" description="Helical" evidence="6">
    <location>
        <begin position="53"/>
        <end position="81"/>
    </location>
</feature>
<protein>
    <recommendedName>
        <fullName evidence="9">Protein cornichon homolog 4</fullName>
    </recommendedName>
</protein>
<name>A0AAN7GJB5_9MYRT</name>
<keyword evidence="5 6" id="KW-0472">Membrane</keyword>
<evidence type="ECO:0000256" key="3">
    <source>
        <dbReference type="ARBA" id="ARBA00022692"/>
    </source>
</evidence>
<keyword evidence="4 6" id="KW-1133">Transmembrane helix</keyword>
<dbReference type="PANTHER" id="PTHR12290">
    <property type="entry name" value="CORNICHON-RELATED"/>
    <property type="match status" value="1"/>
</dbReference>
<evidence type="ECO:0000256" key="1">
    <source>
        <dbReference type="ARBA" id="ARBA00004141"/>
    </source>
</evidence>
<feature type="transmembrane region" description="Helical" evidence="6">
    <location>
        <begin position="113"/>
        <end position="132"/>
    </location>
</feature>
<accession>A0AAN7GJB5</accession>
<evidence type="ECO:0008006" key="9">
    <source>
        <dbReference type="Google" id="ProtNLM"/>
    </source>
</evidence>
<evidence type="ECO:0000256" key="5">
    <source>
        <dbReference type="ARBA" id="ARBA00023136"/>
    </source>
</evidence>
<dbReference type="EMBL" id="JAXIOK010000019">
    <property type="protein sequence ID" value="KAK4747446.1"/>
    <property type="molecule type" value="Genomic_DNA"/>
</dbReference>
<comment type="similarity">
    <text evidence="2">Belongs to the cornichon family.</text>
</comment>
<proteinExistence type="inferred from homology"/>
<comment type="caution">
    <text evidence="7">The sequence shown here is derived from an EMBL/GenBank/DDBJ whole genome shotgun (WGS) entry which is preliminary data.</text>
</comment>
<evidence type="ECO:0000256" key="4">
    <source>
        <dbReference type="ARBA" id="ARBA00022989"/>
    </source>
</evidence>
<dbReference type="InterPro" id="IPR003377">
    <property type="entry name" value="Cornichon"/>
</dbReference>
<keyword evidence="8" id="KW-1185">Reference proteome</keyword>
<sequence length="136" mass="16062">MGDIYVWLLSFLLLMGLLILIVFQLSCLSDLEFDYINPYDSARRMKALVVPEFVGQGVLGLLYLFTGHWFMALLCSPYTYYNFRLYSRGKHEIDVTEAYNILQSEKRQRLFKLGYIIFLLVLSVFWLAYTAWEDIE</sequence>
<evidence type="ECO:0000256" key="2">
    <source>
        <dbReference type="ARBA" id="ARBA00010095"/>
    </source>
</evidence>